<dbReference type="Proteomes" id="UP000580839">
    <property type="component" value="Unassembled WGS sequence"/>
</dbReference>
<feature type="transmembrane region" description="Helical" evidence="1">
    <location>
        <begin position="52"/>
        <end position="72"/>
    </location>
</feature>
<dbReference type="EMBL" id="JABFRW010000100">
    <property type="protein sequence ID" value="NOT34213.1"/>
    <property type="molecule type" value="Genomic_DNA"/>
</dbReference>
<comment type="caution">
    <text evidence="2">The sequence shown here is derived from an EMBL/GenBank/DDBJ whole genome shotgun (WGS) entry which is preliminary data.</text>
</comment>
<accession>A0A849SKJ3</accession>
<keyword evidence="1" id="KW-0812">Transmembrane</keyword>
<keyword evidence="1" id="KW-0472">Membrane</keyword>
<proteinExistence type="predicted"/>
<protein>
    <submittedName>
        <fullName evidence="2">Uncharacterized protein</fullName>
    </submittedName>
</protein>
<evidence type="ECO:0000313" key="3">
    <source>
        <dbReference type="Proteomes" id="UP000580839"/>
    </source>
</evidence>
<name>A0A849SKJ3_UNCEI</name>
<evidence type="ECO:0000256" key="1">
    <source>
        <dbReference type="SAM" id="Phobius"/>
    </source>
</evidence>
<reference evidence="2 3" key="1">
    <citation type="submission" date="2020-04" db="EMBL/GenBank/DDBJ databases">
        <title>Metagenomic profiling of ammonia- and methane-oxidizing microorganisms in a Dutch drinking water treatment plant.</title>
        <authorList>
            <person name="Poghosyan L."/>
            <person name="Leucker S."/>
        </authorList>
    </citation>
    <scope>NUCLEOTIDE SEQUENCE [LARGE SCALE GENOMIC DNA]</scope>
    <source>
        <strain evidence="2">S-RSF-IL-03</strain>
    </source>
</reference>
<organism evidence="2 3">
    <name type="scientific">Eiseniibacteriota bacterium</name>
    <dbReference type="NCBI Taxonomy" id="2212470"/>
    <lineage>
        <taxon>Bacteria</taxon>
        <taxon>Candidatus Eiseniibacteriota</taxon>
    </lineage>
</organism>
<evidence type="ECO:0000313" key="2">
    <source>
        <dbReference type="EMBL" id="NOT34213.1"/>
    </source>
</evidence>
<feature type="transmembrane region" description="Helical" evidence="1">
    <location>
        <begin position="79"/>
        <end position="103"/>
    </location>
</feature>
<keyword evidence="1" id="KW-1133">Transmembrane helix</keyword>
<gene>
    <name evidence="2" type="ORF">HOP12_08605</name>
</gene>
<feature type="transmembrane region" description="Helical" evidence="1">
    <location>
        <begin position="123"/>
        <end position="141"/>
    </location>
</feature>
<sequence length="167" mass="17651">MKFLLAFAGWATLVFAPAWWLSKPWQAAIGAVAVRVVTPPGASLRITSLELFYPMDLAVFVALCLASGWASWARRGRGLLVGVPIMVVAEIAALALALASMLGARHAIAGSAEQAAAMRLTDSIIRVVGLAIAALVWFVVLGHERVLARPVAGLRTSQRSKPRGGAR</sequence>
<dbReference type="AlphaFoldDB" id="A0A849SKJ3"/>